<gene>
    <name evidence="1" type="ORF">METZ01_LOCUS421980</name>
</gene>
<evidence type="ECO:0000313" key="1">
    <source>
        <dbReference type="EMBL" id="SVD69126.1"/>
    </source>
</evidence>
<protein>
    <submittedName>
        <fullName evidence="1">Uncharacterized protein</fullName>
    </submittedName>
</protein>
<reference evidence="1" key="1">
    <citation type="submission" date="2018-05" db="EMBL/GenBank/DDBJ databases">
        <authorList>
            <person name="Lanie J.A."/>
            <person name="Ng W.-L."/>
            <person name="Kazmierczak K.M."/>
            <person name="Andrzejewski T.M."/>
            <person name="Davidsen T.M."/>
            <person name="Wayne K.J."/>
            <person name="Tettelin H."/>
            <person name="Glass J.I."/>
            <person name="Rusch D."/>
            <person name="Podicherti R."/>
            <person name="Tsui H.-C.T."/>
            <person name="Winkler M.E."/>
        </authorList>
    </citation>
    <scope>NUCLEOTIDE SEQUENCE</scope>
</reference>
<sequence>MEYRLIFFEYYQALLFDEDEKSELNASGSISLLTEAYFTF</sequence>
<dbReference type="EMBL" id="UINC01166916">
    <property type="protein sequence ID" value="SVD69126.1"/>
    <property type="molecule type" value="Genomic_DNA"/>
</dbReference>
<dbReference type="AlphaFoldDB" id="A0A382XD73"/>
<name>A0A382XD73_9ZZZZ</name>
<proteinExistence type="predicted"/>
<organism evidence="1">
    <name type="scientific">marine metagenome</name>
    <dbReference type="NCBI Taxonomy" id="408172"/>
    <lineage>
        <taxon>unclassified sequences</taxon>
        <taxon>metagenomes</taxon>
        <taxon>ecological metagenomes</taxon>
    </lineage>
</organism>
<accession>A0A382XD73</accession>